<reference evidence="1 2" key="1">
    <citation type="journal article" date="2019" name="Arch. Virol.">
        <title>A novel jumbo Tenacibaculum maritimum lytic phage with head-fiber-like appendages.</title>
        <authorList>
            <person name="Kawato Y."/>
            <person name="Istiqomah I."/>
            <person name="Gaafar A.Y."/>
            <person name="Hanaoka M."/>
            <person name="Ishimaru K."/>
            <person name="Yasuike M."/>
            <person name="Nishiki I."/>
            <person name="Nakamura Y."/>
            <person name="Fujiwara A."/>
            <person name="Nakai T."/>
        </authorList>
    </citation>
    <scope>NUCLEOTIDE SEQUENCE [LARGE SCALE GENOMIC DNA]</scope>
    <source>
        <strain evidence="1 2">PTm1</strain>
    </source>
</reference>
<dbReference type="GeneID" id="55803072"/>
<evidence type="ECO:0000313" key="1">
    <source>
        <dbReference type="EMBL" id="BBI90659.1"/>
    </source>
</evidence>
<dbReference type="RefSeq" id="YP_009873951.1">
    <property type="nucleotide sequence ID" value="NC_049340.1"/>
</dbReference>
<sequence length="176" mass="20986">MNKRPIISYDCDGIIANFYKAICDRYNKPMKKINDFYVPWIGKVYEEVANDPEFWREMPTMIQPNEMPYIDYYISTIRESNKLHREYWLNKNGYQNRPLYVSDDKHILINELGVNIHVDDKLETIINITNECPDCTPILHQPWYLKYKNVPEGIIVTNSTKELNSTIQAISRNYRK</sequence>
<dbReference type="EMBL" id="AP019524">
    <property type="protein sequence ID" value="BBI90659.1"/>
    <property type="molecule type" value="Genomic_DNA"/>
</dbReference>
<dbReference type="KEGG" id="vg:55803072"/>
<organism evidence="1 2">
    <name type="scientific">Tenacibaculum phage PTm1</name>
    <dbReference type="NCBI Taxonomy" id="2547425"/>
    <lineage>
        <taxon>Viruses</taxon>
        <taxon>Duplodnaviria</taxon>
        <taxon>Heunggongvirae</taxon>
        <taxon>Uroviricota</taxon>
        <taxon>Caudoviricetes</taxon>
        <taxon>Shirahamavirus</taxon>
        <taxon>Shirahamavirus PTm1</taxon>
    </lineage>
</organism>
<protein>
    <submittedName>
        <fullName evidence="1">Uncharacterized protein</fullName>
    </submittedName>
</protein>
<keyword evidence="2" id="KW-1185">Reference proteome</keyword>
<accession>A0A5S9EQT4</accession>
<evidence type="ECO:0000313" key="2">
    <source>
        <dbReference type="Proteomes" id="UP000422648"/>
    </source>
</evidence>
<dbReference type="Proteomes" id="UP000422648">
    <property type="component" value="Segment"/>
</dbReference>
<name>A0A5S9EQT4_9CAUD</name>
<proteinExistence type="predicted"/>